<feature type="compositionally biased region" description="Low complexity" evidence="6">
    <location>
        <begin position="110"/>
        <end position="119"/>
    </location>
</feature>
<reference evidence="10" key="1">
    <citation type="submission" date="2019-12" db="UniProtKB">
        <authorList>
            <consortium name="WormBaseParasite"/>
        </authorList>
    </citation>
    <scope>IDENTIFICATION</scope>
</reference>
<feature type="compositionally biased region" description="Low complexity" evidence="6">
    <location>
        <begin position="207"/>
        <end position="221"/>
    </location>
</feature>
<evidence type="ECO:0000256" key="6">
    <source>
        <dbReference type="SAM" id="MobiDB-lite"/>
    </source>
</evidence>
<feature type="compositionally biased region" description="Acidic residues" evidence="6">
    <location>
        <begin position="90"/>
        <end position="101"/>
    </location>
</feature>
<dbReference type="SUPFAM" id="SSF50044">
    <property type="entry name" value="SH3-domain"/>
    <property type="match status" value="1"/>
</dbReference>
<dbReference type="InterPro" id="IPR011993">
    <property type="entry name" value="PH-like_dom_sf"/>
</dbReference>
<dbReference type="FunFam" id="2.30.30.40:FF:000032">
    <property type="entry name" value="Putative C-Jun-amino-terminal kinase-interacting protein 2"/>
    <property type="match status" value="1"/>
</dbReference>
<evidence type="ECO:0000313" key="9">
    <source>
        <dbReference type="Proteomes" id="UP000046395"/>
    </source>
</evidence>
<dbReference type="PANTHER" id="PTHR47437">
    <property type="entry name" value="JNK-INTERACTING PROTEIN 1-LIKE PROTEIN"/>
    <property type="match status" value="1"/>
</dbReference>
<dbReference type="STRING" id="70415.A0A5S6QCV0"/>
<name>A0A5S6QCV0_TRIMR</name>
<dbReference type="GO" id="GO:0008432">
    <property type="term" value="F:JUN kinase binding"/>
    <property type="evidence" value="ECO:0007669"/>
    <property type="project" value="TreeGrafter"/>
</dbReference>
<dbReference type="GO" id="GO:0007254">
    <property type="term" value="P:JNK cascade"/>
    <property type="evidence" value="ECO:0007669"/>
    <property type="project" value="TreeGrafter"/>
</dbReference>
<keyword evidence="4" id="KW-0963">Cytoplasm</keyword>
<dbReference type="GO" id="GO:0005737">
    <property type="term" value="C:cytoplasm"/>
    <property type="evidence" value="ECO:0007669"/>
    <property type="project" value="UniProtKB-SubCell"/>
</dbReference>
<dbReference type="Proteomes" id="UP000046395">
    <property type="component" value="Unassembled WGS sequence"/>
</dbReference>
<accession>A0A5S6QCV0</accession>
<dbReference type="GO" id="GO:0046328">
    <property type="term" value="P:regulation of JNK cascade"/>
    <property type="evidence" value="ECO:0007669"/>
    <property type="project" value="InterPro"/>
</dbReference>
<organism evidence="9 10">
    <name type="scientific">Trichuris muris</name>
    <name type="common">Mouse whipworm</name>
    <dbReference type="NCBI Taxonomy" id="70415"/>
    <lineage>
        <taxon>Eukaryota</taxon>
        <taxon>Metazoa</taxon>
        <taxon>Ecdysozoa</taxon>
        <taxon>Nematoda</taxon>
        <taxon>Enoplea</taxon>
        <taxon>Dorylaimia</taxon>
        <taxon>Trichinellida</taxon>
        <taxon>Trichuridae</taxon>
        <taxon>Trichuris</taxon>
    </lineage>
</organism>
<dbReference type="Gene3D" id="2.30.30.40">
    <property type="entry name" value="SH3 Domains"/>
    <property type="match status" value="1"/>
</dbReference>
<dbReference type="WBParaSite" id="TMUE_1000005014.1">
    <property type="protein sequence ID" value="TMUE_1000005014.1"/>
    <property type="gene ID" value="WBGene00289585"/>
</dbReference>
<comment type="subcellular location">
    <subcellularLocation>
        <location evidence="1">Cytoplasm</location>
    </subcellularLocation>
</comment>
<dbReference type="InterPro" id="IPR036028">
    <property type="entry name" value="SH3-like_dom_sf"/>
</dbReference>
<dbReference type="SMART" id="SM00462">
    <property type="entry name" value="PTB"/>
    <property type="match status" value="1"/>
</dbReference>
<evidence type="ECO:0000259" key="8">
    <source>
        <dbReference type="PROSITE" id="PS50002"/>
    </source>
</evidence>
<dbReference type="Pfam" id="PF00640">
    <property type="entry name" value="PID"/>
    <property type="match status" value="1"/>
</dbReference>
<feature type="compositionally biased region" description="Basic and acidic residues" evidence="6">
    <location>
        <begin position="168"/>
        <end position="180"/>
    </location>
</feature>
<dbReference type="SMART" id="SM00326">
    <property type="entry name" value="SH3"/>
    <property type="match status" value="1"/>
</dbReference>
<dbReference type="PANTHER" id="PTHR47437:SF4">
    <property type="entry name" value="JNK-INTERACTING PROTEIN 1-LIKE PROTEIN"/>
    <property type="match status" value="1"/>
</dbReference>
<dbReference type="InterPro" id="IPR047178">
    <property type="entry name" value="JIP1_scaffold"/>
</dbReference>
<dbReference type="Gene3D" id="2.30.29.30">
    <property type="entry name" value="Pleckstrin-homology domain (PH domain)/Phosphotyrosine-binding domain (PTB)"/>
    <property type="match status" value="1"/>
</dbReference>
<dbReference type="InterPro" id="IPR006020">
    <property type="entry name" value="PTB/PI_dom"/>
</dbReference>
<feature type="region of interest" description="Disordered" evidence="6">
    <location>
        <begin position="140"/>
        <end position="223"/>
    </location>
</feature>
<dbReference type="Pfam" id="PF00018">
    <property type="entry name" value="SH3_1"/>
    <property type="match status" value="1"/>
</dbReference>
<evidence type="ECO:0000256" key="4">
    <source>
        <dbReference type="ARBA" id="ARBA00022490"/>
    </source>
</evidence>
<feature type="compositionally biased region" description="Low complexity" evidence="6">
    <location>
        <begin position="183"/>
        <end position="193"/>
    </location>
</feature>
<evidence type="ECO:0000259" key="7">
    <source>
        <dbReference type="PROSITE" id="PS01179"/>
    </source>
</evidence>
<dbReference type="PROSITE" id="PS01179">
    <property type="entry name" value="PID"/>
    <property type="match status" value="1"/>
</dbReference>
<dbReference type="PROSITE" id="PS50002">
    <property type="entry name" value="SH3"/>
    <property type="match status" value="1"/>
</dbReference>
<evidence type="ECO:0000313" key="10">
    <source>
        <dbReference type="WBParaSite" id="TMUE_1000005014.1"/>
    </source>
</evidence>
<feature type="compositionally biased region" description="Polar residues" evidence="6">
    <location>
        <begin position="140"/>
        <end position="150"/>
    </location>
</feature>
<sequence>MVLSIYVSVSTFRGDGGRTEMLNANEGTTDWHCWTVVISSWTRPINDYLLQKAIHSNLGTTDKEAKAKFGCDHFSLSFDDLPKTKLPAVAEEDEDDDEEEDDHNKEVKSDSSFATTSSSSDRKTDMRLELTRVELNCQTTNYLKTPMSPSRTEEAWRDGSMPTGHQLYFDRETPPSELSRHLSVPSQQQQSRPSQKKVPWKADEKSSGISSSHTSDSSQPSHRAIHRFSPRHYDEIALEVGDPIFVQYEAEDNWCRGINLRTCQVGIFPSVHIFEVDLDDELLATNNLGTFPNLCSNVSEHATFFLTYLGSVEVAHHKGNEVVVQAINKTLQIYQNREETVVPHAVLLDISYKGIHMIDKSARNWFRCARFDYFYSLQNISFCGAHPKQLRYFGFITKHPLLPVFACHTFMSKASTQPVVEAIGRAFQRSYNEYMAFSHPTEDIYLE</sequence>
<comment type="similarity">
    <text evidence="2">Belongs to the JIP scaffold family.</text>
</comment>
<evidence type="ECO:0000256" key="2">
    <source>
        <dbReference type="ARBA" id="ARBA00009866"/>
    </source>
</evidence>
<feature type="region of interest" description="Disordered" evidence="6">
    <location>
        <begin position="89"/>
        <end position="126"/>
    </location>
</feature>
<keyword evidence="3 5" id="KW-0728">SH3 domain</keyword>
<evidence type="ECO:0000256" key="3">
    <source>
        <dbReference type="ARBA" id="ARBA00022443"/>
    </source>
</evidence>
<feature type="domain" description="SH3" evidence="8">
    <location>
        <begin position="217"/>
        <end position="278"/>
    </location>
</feature>
<proteinExistence type="inferred from homology"/>
<feature type="domain" description="PID" evidence="7">
    <location>
        <begin position="304"/>
        <end position="435"/>
    </location>
</feature>
<evidence type="ECO:0000256" key="5">
    <source>
        <dbReference type="PROSITE-ProRule" id="PRU00192"/>
    </source>
</evidence>
<dbReference type="AlphaFoldDB" id="A0A5S6QCV0"/>
<dbReference type="SUPFAM" id="SSF50729">
    <property type="entry name" value="PH domain-like"/>
    <property type="match status" value="1"/>
</dbReference>
<keyword evidence="9" id="KW-1185">Reference proteome</keyword>
<dbReference type="CDD" id="cd01212">
    <property type="entry name" value="PTB_JIP"/>
    <property type="match status" value="1"/>
</dbReference>
<protein>
    <submittedName>
        <fullName evidence="10">JNK-interacting protein 1</fullName>
    </submittedName>
</protein>
<dbReference type="InterPro" id="IPR001452">
    <property type="entry name" value="SH3_domain"/>
</dbReference>
<dbReference type="GO" id="GO:0005078">
    <property type="term" value="F:MAP-kinase scaffold activity"/>
    <property type="evidence" value="ECO:0007669"/>
    <property type="project" value="TreeGrafter"/>
</dbReference>
<evidence type="ECO:0000256" key="1">
    <source>
        <dbReference type="ARBA" id="ARBA00004496"/>
    </source>
</evidence>